<evidence type="ECO:0000313" key="8">
    <source>
        <dbReference type="EMBL" id="CAE1300903.1"/>
    </source>
</evidence>
<evidence type="ECO:0000256" key="6">
    <source>
        <dbReference type="SAM" id="Phobius"/>
    </source>
</evidence>
<proteinExistence type="inferred from homology"/>
<keyword evidence="3 6" id="KW-0812">Transmembrane</keyword>
<dbReference type="PANTHER" id="PTHR10165">
    <property type="entry name" value="LIPID PHOSPHATE PHOSPHATASE"/>
    <property type="match status" value="1"/>
</dbReference>
<feature type="domain" description="Phosphatidic acid phosphatase type 2/haloperoxidase" evidence="7">
    <location>
        <begin position="101"/>
        <end position="238"/>
    </location>
</feature>
<evidence type="ECO:0000256" key="3">
    <source>
        <dbReference type="ARBA" id="ARBA00022692"/>
    </source>
</evidence>
<dbReference type="GO" id="GO:0006644">
    <property type="term" value="P:phospholipid metabolic process"/>
    <property type="evidence" value="ECO:0007669"/>
    <property type="project" value="UniProtKB-UniPathway"/>
</dbReference>
<dbReference type="EC" id="3.1.3.4" evidence="8"/>
<keyword evidence="5 6" id="KW-0472">Membrane</keyword>
<evidence type="ECO:0000256" key="1">
    <source>
        <dbReference type="ARBA" id="ARBA00004141"/>
    </source>
</evidence>
<feature type="transmembrane region" description="Helical" evidence="6">
    <location>
        <begin position="100"/>
        <end position="121"/>
    </location>
</feature>
<dbReference type="Pfam" id="PF01569">
    <property type="entry name" value="PAP2"/>
    <property type="match status" value="1"/>
</dbReference>
<dbReference type="GO" id="GO:0016020">
    <property type="term" value="C:membrane"/>
    <property type="evidence" value="ECO:0007669"/>
    <property type="project" value="UniProtKB-SubCell"/>
</dbReference>
<dbReference type="Gene3D" id="1.20.144.10">
    <property type="entry name" value="Phosphatidic acid phosphatase type 2/haloperoxidase"/>
    <property type="match status" value="1"/>
</dbReference>
<feature type="transmembrane region" description="Helical" evidence="6">
    <location>
        <begin position="12"/>
        <end position="38"/>
    </location>
</feature>
<comment type="similarity">
    <text evidence="2">Belongs to the PA-phosphatase related phosphoesterase family.</text>
</comment>
<name>A0A812DDD0_ACAPH</name>
<dbReference type="SMART" id="SM00014">
    <property type="entry name" value="acidPPc"/>
    <property type="match status" value="1"/>
</dbReference>
<comment type="subcellular location">
    <subcellularLocation>
        <location evidence="1">Membrane</location>
        <topology evidence="1">Multi-pass membrane protein</topology>
    </subcellularLocation>
</comment>
<dbReference type="GO" id="GO:0008195">
    <property type="term" value="F:phosphatidate phosphatase activity"/>
    <property type="evidence" value="ECO:0007669"/>
    <property type="project" value="UniProtKB-EC"/>
</dbReference>
<protein>
    <submittedName>
        <fullName evidence="8">DPP1</fullName>
        <ecNumber evidence="8">3.1.3.4</ecNumber>
        <ecNumber evidence="8">3.1.3.81</ecNumber>
    </submittedName>
</protein>
<dbReference type="OrthoDB" id="10030083at2759"/>
<dbReference type="EMBL" id="CAHIKZ030003485">
    <property type="protein sequence ID" value="CAE1300903.1"/>
    <property type="molecule type" value="Genomic_DNA"/>
</dbReference>
<dbReference type="PANTHER" id="PTHR10165:SF35">
    <property type="entry name" value="RE23632P"/>
    <property type="match status" value="1"/>
</dbReference>
<dbReference type="InterPro" id="IPR000326">
    <property type="entry name" value="PAP2/HPO"/>
</dbReference>
<feature type="transmembrane region" description="Helical" evidence="6">
    <location>
        <begin position="65"/>
        <end position="88"/>
    </location>
</feature>
<dbReference type="AlphaFoldDB" id="A0A812DDD0"/>
<dbReference type="EC" id="3.1.3.81" evidence="8"/>
<keyword evidence="9" id="KW-1185">Reference proteome</keyword>
<reference evidence="8" key="1">
    <citation type="submission" date="2021-01" db="EMBL/GenBank/DDBJ databases">
        <authorList>
            <person name="Li R."/>
            <person name="Bekaert M."/>
        </authorList>
    </citation>
    <scope>NUCLEOTIDE SEQUENCE</scope>
    <source>
        <strain evidence="8">Farmed</strain>
    </source>
</reference>
<gene>
    <name evidence="8" type="ORF">SPHA_54122</name>
</gene>
<keyword evidence="8" id="KW-0378">Hydrolase</keyword>
<dbReference type="Proteomes" id="UP000597762">
    <property type="component" value="Unassembled WGS sequence"/>
</dbReference>
<organism evidence="8 9">
    <name type="scientific">Acanthosepion pharaonis</name>
    <name type="common">Pharaoh cuttlefish</name>
    <name type="synonym">Sepia pharaonis</name>
    <dbReference type="NCBI Taxonomy" id="158019"/>
    <lineage>
        <taxon>Eukaryota</taxon>
        <taxon>Metazoa</taxon>
        <taxon>Spiralia</taxon>
        <taxon>Lophotrochozoa</taxon>
        <taxon>Mollusca</taxon>
        <taxon>Cephalopoda</taxon>
        <taxon>Coleoidea</taxon>
        <taxon>Decapodiformes</taxon>
        <taxon>Sepiida</taxon>
        <taxon>Sepiina</taxon>
        <taxon>Sepiidae</taxon>
        <taxon>Acanthosepion</taxon>
    </lineage>
</organism>
<evidence type="ECO:0000256" key="2">
    <source>
        <dbReference type="ARBA" id="ARBA00008816"/>
    </source>
</evidence>
<sequence>MGRSLGSILIDVTLLISLVENIWAEIILRILVFFFYLYTEHLEPFVRHIEKEELWLYKNPETPSYVPIHVLWVIVVVVPLSGILIAYVYSRNKMDVLQALLGLTLSVFLSASLTNIIKVIVGRPRPDFFWRCFPNGVYVENMECTGHREKIIEGRKSFPSGHSTIAFSGLGYTTFYLLGKLHCFNQNGRGYLWRLLVSFVPVFLALIVALSRTCDYHHHWQDVTIGSLLGLSVAYCCYRQAYPAFSCCTSHLPYFCSHSSDDTNHDNRISNLSRPSSTPVILTSAQKFSEDSFKYV</sequence>
<keyword evidence="4 6" id="KW-1133">Transmembrane helix</keyword>
<evidence type="ECO:0000256" key="5">
    <source>
        <dbReference type="ARBA" id="ARBA00023136"/>
    </source>
</evidence>
<dbReference type="GO" id="GO:0046839">
    <property type="term" value="P:phospholipid dephosphorylation"/>
    <property type="evidence" value="ECO:0007669"/>
    <property type="project" value="TreeGrafter"/>
</dbReference>
<accession>A0A812DDD0</accession>
<evidence type="ECO:0000313" key="9">
    <source>
        <dbReference type="Proteomes" id="UP000597762"/>
    </source>
</evidence>
<feature type="transmembrane region" description="Helical" evidence="6">
    <location>
        <begin position="160"/>
        <end position="179"/>
    </location>
</feature>
<evidence type="ECO:0000259" key="7">
    <source>
        <dbReference type="SMART" id="SM00014"/>
    </source>
</evidence>
<comment type="caution">
    <text evidence="8">The sequence shown here is derived from an EMBL/GenBank/DDBJ whole genome shotgun (WGS) entry which is preliminary data.</text>
</comment>
<dbReference type="InterPro" id="IPR043216">
    <property type="entry name" value="PAP-like"/>
</dbReference>
<feature type="transmembrane region" description="Helical" evidence="6">
    <location>
        <begin position="191"/>
        <end position="210"/>
    </location>
</feature>
<dbReference type="CDD" id="cd03390">
    <property type="entry name" value="PAP2_containing_1_like"/>
    <property type="match status" value="1"/>
</dbReference>
<dbReference type="UniPathway" id="UPA00085"/>
<dbReference type="SUPFAM" id="SSF48317">
    <property type="entry name" value="Acid phosphatase/Vanadium-dependent haloperoxidase"/>
    <property type="match status" value="1"/>
</dbReference>
<evidence type="ECO:0000256" key="4">
    <source>
        <dbReference type="ARBA" id="ARBA00022989"/>
    </source>
</evidence>
<dbReference type="InterPro" id="IPR036938">
    <property type="entry name" value="PAP2/HPO_sf"/>
</dbReference>